<dbReference type="InterPro" id="IPR002401">
    <property type="entry name" value="Cyt_P450_E_grp-I"/>
</dbReference>
<comment type="similarity">
    <text evidence="2 9">Belongs to the cytochrome P450 family.</text>
</comment>
<feature type="binding site" description="axial binding residue" evidence="8">
    <location>
        <position position="466"/>
    </location>
    <ligand>
        <name>heme</name>
        <dbReference type="ChEBI" id="CHEBI:30413"/>
    </ligand>
    <ligandPart>
        <name>Fe</name>
        <dbReference type="ChEBI" id="CHEBI:18248"/>
    </ligandPart>
</feature>
<dbReference type="PANTHER" id="PTHR24291:SF209">
    <property type="entry name" value="CYTOCHROME P450-LIKE PROTEIN"/>
    <property type="match status" value="1"/>
</dbReference>
<dbReference type="PANTHER" id="PTHR24291">
    <property type="entry name" value="CYTOCHROME P450 FAMILY 4"/>
    <property type="match status" value="1"/>
</dbReference>
<keyword evidence="12" id="KW-1185">Reference proteome</keyword>
<evidence type="ECO:0000256" key="1">
    <source>
        <dbReference type="ARBA" id="ARBA00001971"/>
    </source>
</evidence>
<dbReference type="Proteomes" id="UP001219518">
    <property type="component" value="Unassembled WGS sequence"/>
</dbReference>
<keyword evidence="6 8" id="KW-0408">Iron</keyword>
<keyword evidence="4 8" id="KW-0479">Metal-binding</keyword>
<feature type="transmembrane region" description="Helical" evidence="10">
    <location>
        <begin position="16"/>
        <end position="36"/>
    </location>
</feature>
<keyword evidence="5 9" id="KW-0560">Oxidoreductase</keyword>
<evidence type="ECO:0000256" key="2">
    <source>
        <dbReference type="ARBA" id="ARBA00010617"/>
    </source>
</evidence>
<dbReference type="GO" id="GO:0020037">
    <property type="term" value="F:heme binding"/>
    <property type="evidence" value="ECO:0007669"/>
    <property type="project" value="InterPro"/>
</dbReference>
<evidence type="ECO:0000313" key="11">
    <source>
        <dbReference type="EMBL" id="KAK3913647.1"/>
    </source>
</evidence>
<evidence type="ECO:0000256" key="6">
    <source>
        <dbReference type="ARBA" id="ARBA00023004"/>
    </source>
</evidence>
<evidence type="ECO:0000256" key="5">
    <source>
        <dbReference type="ARBA" id="ARBA00023002"/>
    </source>
</evidence>
<protein>
    <submittedName>
        <fullName evidence="11">Cytochrome P450 4C1</fullName>
    </submittedName>
</protein>
<dbReference type="InterPro" id="IPR001128">
    <property type="entry name" value="Cyt_P450"/>
</dbReference>
<dbReference type="InterPro" id="IPR036396">
    <property type="entry name" value="Cyt_P450_sf"/>
</dbReference>
<keyword evidence="7 9" id="KW-0503">Monooxygenase</keyword>
<keyword evidence="3 8" id="KW-0349">Heme</keyword>
<evidence type="ECO:0000256" key="7">
    <source>
        <dbReference type="ARBA" id="ARBA00023033"/>
    </source>
</evidence>
<reference evidence="11" key="2">
    <citation type="journal article" date="2023" name="BMC Genomics">
        <title>Pest status, molecular evolution, and epigenetic factors derived from the genome assembly of Frankliniella fusca, a thysanopteran phytovirus vector.</title>
        <authorList>
            <person name="Catto M.A."/>
            <person name="Labadie P.E."/>
            <person name="Jacobson A.L."/>
            <person name="Kennedy G.G."/>
            <person name="Srinivasan R."/>
            <person name="Hunt B.G."/>
        </authorList>
    </citation>
    <scope>NUCLEOTIDE SEQUENCE</scope>
    <source>
        <strain evidence="11">PL_HMW_Pooled</strain>
    </source>
</reference>
<evidence type="ECO:0000313" key="12">
    <source>
        <dbReference type="Proteomes" id="UP001219518"/>
    </source>
</evidence>
<gene>
    <name evidence="11" type="ORF">KUF71_023104</name>
</gene>
<keyword evidence="10" id="KW-1133">Transmembrane helix</keyword>
<dbReference type="GO" id="GO:0004497">
    <property type="term" value="F:monooxygenase activity"/>
    <property type="evidence" value="ECO:0007669"/>
    <property type="project" value="UniProtKB-KW"/>
</dbReference>
<dbReference type="Gene3D" id="1.10.630.10">
    <property type="entry name" value="Cytochrome P450"/>
    <property type="match status" value="1"/>
</dbReference>
<sequence length="523" mass="60348">MRVHPVMEFEKMDTPVGLLAGVILGILVLYQLLLIITKRRKFVAAVDALPGPKPHMVFGNVPDLMVPPNKLFEAWDERHRKNSTLFRTWIGPYAEINLKEPEQVEAILSSSKHITKSNAYRFLQPWLGTGLLTSTGHKWHTHRKMITPTFHFKILEAFHDVFVEKCEILKQKLARVADGKTEFDMYPFITHCTLDIICETAMGVKINAQESLEKRSDYVSAIYEVSELTLKRAQRPWLFPNVTWALTDMGKRYKHCLSILHGFTNKVIRERKGVREQQALHVQQQHQEDDLGRKKRTAFLDLLLDAREAGAQLSDEDLREEVDTFMFEGHDTTTAGLCWAVFLLGSHPHIQETAWEELSHIFQGSDRAPTVRDLQDMKYLERVIKETLRLFPSVPFIGRKLFQDVDLGGYKVPAGCMINIPIYHIHRNPKQWPSPHAFDPDNFLPNRVAERHPYSYVPFSAGPRNCIGQKFALMEEKTVLSYILRNYKIHAVEKIEDLTLMIDLILRPQSGIKVRLEPRISES</sequence>
<dbReference type="Pfam" id="PF00067">
    <property type="entry name" value="p450"/>
    <property type="match status" value="1"/>
</dbReference>
<evidence type="ECO:0000256" key="4">
    <source>
        <dbReference type="ARBA" id="ARBA00022723"/>
    </source>
</evidence>
<evidence type="ECO:0000256" key="10">
    <source>
        <dbReference type="SAM" id="Phobius"/>
    </source>
</evidence>
<dbReference type="EMBL" id="JAHWGI010000335">
    <property type="protein sequence ID" value="KAK3913647.1"/>
    <property type="molecule type" value="Genomic_DNA"/>
</dbReference>
<evidence type="ECO:0000256" key="9">
    <source>
        <dbReference type="RuleBase" id="RU000461"/>
    </source>
</evidence>
<dbReference type="SUPFAM" id="SSF48264">
    <property type="entry name" value="Cytochrome P450"/>
    <property type="match status" value="1"/>
</dbReference>
<comment type="caution">
    <text evidence="11">The sequence shown here is derived from an EMBL/GenBank/DDBJ whole genome shotgun (WGS) entry which is preliminary data.</text>
</comment>
<evidence type="ECO:0000256" key="8">
    <source>
        <dbReference type="PIRSR" id="PIRSR602401-1"/>
    </source>
</evidence>
<name>A0AAE1H2M3_9NEOP</name>
<evidence type="ECO:0000256" key="3">
    <source>
        <dbReference type="ARBA" id="ARBA00022617"/>
    </source>
</evidence>
<accession>A0AAE1H2M3</accession>
<dbReference type="GO" id="GO:0016705">
    <property type="term" value="F:oxidoreductase activity, acting on paired donors, with incorporation or reduction of molecular oxygen"/>
    <property type="evidence" value="ECO:0007669"/>
    <property type="project" value="InterPro"/>
</dbReference>
<dbReference type="PRINTS" id="PR00463">
    <property type="entry name" value="EP450I"/>
</dbReference>
<keyword evidence="10" id="KW-0812">Transmembrane</keyword>
<keyword evidence="10" id="KW-0472">Membrane</keyword>
<dbReference type="InterPro" id="IPR017972">
    <property type="entry name" value="Cyt_P450_CS"/>
</dbReference>
<proteinExistence type="inferred from homology"/>
<dbReference type="InterPro" id="IPR050196">
    <property type="entry name" value="Cytochrome_P450_Monoox"/>
</dbReference>
<comment type="cofactor">
    <cofactor evidence="1 8">
        <name>heme</name>
        <dbReference type="ChEBI" id="CHEBI:30413"/>
    </cofactor>
</comment>
<reference evidence="11" key="1">
    <citation type="submission" date="2021-07" db="EMBL/GenBank/DDBJ databases">
        <authorList>
            <person name="Catto M.A."/>
            <person name="Jacobson A."/>
            <person name="Kennedy G."/>
            <person name="Labadie P."/>
            <person name="Hunt B.G."/>
            <person name="Srinivasan R."/>
        </authorList>
    </citation>
    <scope>NUCLEOTIDE SEQUENCE</scope>
    <source>
        <strain evidence="11">PL_HMW_Pooled</strain>
        <tissue evidence="11">Head</tissue>
    </source>
</reference>
<organism evidence="11 12">
    <name type="scientific">Frankliniella fusca</name>
    <dbReference type="NCBI Taxonomy" id="407009"/>
    <lineage>
        <taxon>Eukaryota</taxon>
        <taxon>Metazoa</taxon>
        <taxon>Ecdysozoa</taxon>
        <taxon>Arthropoda</taxon>
        <taxon>Hexapoda</taxon>
        <taxon>Insecta</taxon>
        <taxon>Pterygota</taxon>
        <taxon>Neoptera</taxon>
        <taxon>Paraneoptera</taxon>
        <taxon>Thysanoptera</taxon>
        <taxon>Terebrantia</taxon>
        <taxon>Thripoidea</taxon>
        <taxon>Thripidae</taxon>
        <taxon>Frankliniella</taxon>
    </lineage>
</organism>
<dbReference type="AlphaFoldDB" id="A0AAE1H2M3"/>
<dbReference type="PRINTS" id="PR00385">
    <property type="entry name" value="P450"/>
</dbReference>
<dbReference type="PROSITE" id="PS00086">
    <property type="entry name" value="CYTOCHROME_P450"/>
    <property type="match status" value="1"/>
</dbReference>
<dbReference type="GO" id="GO:0005506">
    <property type="term" value="F:iron ion binding"/>
    <property type="evidence" value="ECO:0007669"/>
    <property type="project" value="InterPro"/>
</dbReference>